<organism evidence="1 2">
    <name type="scientific">Tetranychus urticae</name>
    <name type="common">Two-spotted spider mite</name>
    <dbReference type="NCBI Taxonomy" id="32264"/>
    <lineage>
        <taxon>Eukaryota</taxon>
        <taxon>Metazoa</taxon>
        <taxon>Ecdysozoa</taxon>
        <taxon>Arthropoda</taxon>
        <taxon>Chelicerata</taxon>
        <taxon>Arachnida</taxon>
        <taxon>Acari</taxon>
        <taxon>Acariformes</taxon>
        <taxon>Trombidiformes</taxon>
        <taxon>Prostigmata</taxon>
        <taxon>Eleutherengona</taxon>
        <taxon>Raphignathae</taxon>
        <taxon>Tetranychoidea</taxon>
        <taxon>Tetranychidae</taxon>
        <taxon>Tetranychus</taxon>
    </lineage>
</organism>
<dbReference type="AlphaFoldDB" id="T1K590"/>
<accession>T1K590</accession>
<evidence type="ECO:0000313" key="2">
    <source>
        <dbReference type="Proteomes" id="UP000015104"/>
    </source>
</evidence>
<dbReference type="HOGENOM" id="CLU_3225206_0_0_1"/>
<name>T1K590_TETUR</name>
<dbReference type="EnsemblMetazoa" id="tetur05g05430.1">
    <property type="protein sequence ID" value="tetur05g05430.1"/>
    <property type="gene ID" value="tetur05g05430"/>
</dbReference>
<evidence type="ECO:0000313" key="1">
    <source>
        <dbReference type="EnsemblMetazoa" id="tetur05g05430.1"/>
    </source>
</evidence>
<sequence length="44" mass="4942">MDLMTGLNIGIHLGMNYLTISIHGIIIELKIINTFDTNKVNQVE</sequence>
<reference evidence="1" key="2">
    <citation type="submission" date="2015-06" db="UniProtKB">
        <authorList>
            <consortium name="EnsemblMetazoa"/>
        </authorList>
    </citation>
    <scope>IDENTIFICATION</scope>
</reference>
<protein>
    <submittedName>
        <fullName evidence="1">Uncharacterized protein</fullName>
    </submittedName>
</protein>
<keyword evidence="2" id="KW-1185">Reference proteome</keyword>
<dbReference type="EMBL" id="CAEY01001585">
    <property type="status" value="NOT_ANNOTATED_CDS"/>
    <property type="molecule type" value="Genomic_DNA"/>
</dbReference>
<proteinExistence type="predicted"/>
<dbReference type="Proteomes" id="UP000015104">
    <property type="component" value="Unassembled WGS sequence"/>
</dbReference>
<reference evidence="2" key="1">
    <citation type="submission" date="2011-08" db="EMBL/GenBank/DDBJ databases">
        <authorList>
            <person name="Rombauts S."/>
        </authorList>
    </citation>
    <scope>NUCLEOTIDE SEQUENCE</scope>
    <source>
        <strain evidence="2">London</strain>
    </source>
</reference>